<dbReference type="EMBL" id="GBRH01248447">
    <property type="protein sequence ID" value="JAD49448.1"/>
    <property type="molecule type" value="Transcribed_RNA"/>
</dbReference>
<reference evidence="1" key="2">
    <citation type="journal article" date="2015" name="Data Brief">
        <title>Shoot transcriptome of the giant reed, Arundo donax.</title>
        <authorList>
            <person name="Barrero R.A."/>
            <person name="Guerrero F.D."/>
            <person name="Moolhuijzen P."/>
            <person name="Goolsby J.A."/>
            <person name="Tidwell J."/>
            <person name="Bellgard S.E."/>
            <person name="Bellgard M.I."/>
        </authorList>
    </citation>
    <scope>NUCLEOTIDE SEQUENCE</scope>
    <source>
        <tissue evidence="1">Shoot tissue taken approximately 20 cm above the soil surface</tissue>
    </source>
</reference>
<organism evidence="1">
    <name type="scientific">Arundo donax</name>
    <name type="common">Giant reed</name>
    <name type="synonym">Donax arundinaceus</name>
    <dbReference type="NCBI Taxonomy" id="35708"/>
    <lineage>
        <taxon>Eukaryota</taxon>
        <taxon>Viridiplantae</taxon>
        <taxon>Streptophyta</taxon>
        <taxon>Embryophyta</taxon>
        <taxon>Tracheophyta</taxon>
        <taxon>Spermatophyta</taxon>
        <taxon>Magnoliopsida</taxon>
        <taxon>Liliopsida</taxon>
        <taxon>Poales</taxon>
        <taxon>Poaceae</taxon>
        <taxon>PACMAD clade</taxon>
        <taxon>Arundinoideae</taxon>
        <taxon>Arundineae</taxon>
        <taxon>Arundo</taxon>
    </lineage>
</organism>
<dbReference type="AlphaFoldDB" id="A0A0A9AHU8"/>
<sequence length="31" mass="3568">MGYYYGTTTNHVETRSQLTALSFHSLHTIHT</sequence>
<protein>
    <submittedName>
        <fullName evidence="1">Uncharacterized protein</fullName>
    </submittedName>
</protein>
<evidence type="ECO:0000313" key="1">
    <source>
        <dbReference type="EMBL" id="JAD49448.1"/>
    </source>
</evidence>
<name>A0A0A9AHU8_ARUDO</name>
<proteinExistence type="predicted"/>
<accession>A0A0A9AHU8</accession>
<reference evidence="1" key="1">
    <citation type="submission" date="2014-09" db="EMBL/GenBank/DDBJ databases">
        <authorList>
            <person name="Magalhaes I.L.F."/>
            <person name="Oliveira U."/>
            <person name="Santos F.R."/>
            <person name="Vidigal T.H.D.A."/>
            <person name="Brescovit A.D."/>
            <person name="Santos A.J."/>
        </authorList>
    </citation>
    <scope>NUCLEOTIDE SEQUENCE</scope>
    <source>
        <tissue evidence="1">Shoot tissue taken approximately 20 cm above the soil surface</tissue>
    </source>
</reference>